<gene>
    <name evidence="1" type="ORF">EVAR_70602_1</name>
</gene>
<organism evidence="1 2">
    <name type="scientific">Eumeta variegata</name>
    <name type="common">Bagworm moth</name>
    <name type="synonym">Eumeta japonica</name>
    <dbReference type="NCBI Taxonomy" id="151549"/>
    <lineage>
        <taxon>Eukaryota</taxon>
        <taxon>Metazoa</taxon>
        <taxon>Ecdysozoa</taxon>
        <taxon>Arthropoda</taxon>
        <taxon>Hexapoda</taxon>
        <taxon>Insecta</taxon>
        <taxon>Pterygota</taxon>
        <taxon>Neoptera</taxon>
        <taxon>Endopterygota</taxon>
        <taxon>Lepidoptera</taxon>
        <taxon>Glossata</taxon>
        <taxon>Ditrysia</taxon>
        <taxon>Tineoidea</taxon>
        <taxon>Psychidae</taxon>
        <taxon>Oiketicinae</taxon>
        <taxon>Eumeta</taxon>
    </lineage>
</organism>
<dbReference type="AlphaFoldDB" id="A0A4C1STM4"/>
<accession>A0A4C1STM4</accession>
<feature type="non-terminal residue" evidence="1">
    <location>
        <position position="1"/>
    </location>
</feature>
<reference evidence="1 2" key="1">
    <citation type="journal article" date="2019" name="Commun. Biol.">
        <title>The bagworm genome reveals a unique fibroin gene that provides high tensile strength.</title>
        <authorList>
            <person name="Kono N."/>
            <person name="Nakamura H."/>
            <person name="Ohtoshi R."/>
            <person name="Tomita M."/>
            <person name="Numata K."/>
            <person name="Arakawa K."/>
        </authorList>
    </citation>
    <scope>NUCLEOTIDE SEQUENCE [LARGE SCALE GENOMIC DNA]</scope>
</reference>
<comment type="caution">
    <text evidence="1">The sequence shown here is derived from an EMBL/GenBank/DDBJ whole genome shotgun (WGS) entry which is preliminary data.</text>
</comment>
<dbReference type="EMBL" id="BGZK01003802">
    <property type="protein sequence ID" value="GBP04667.1"/>
    <property type="molecule type" value="Genomic_DNA"/>
</dbReference>
<sequence length="83" mass="8936">GRKDENTSCVCARARAQLSMRNKPLVPAIIRTALHGRLTSGESYHRLCVSETTHGVGCCHCIDDMTVVNSPQSALGRRGGLKS</sequence>
<name>A0A4C1STM4_EUMVA</name>
<evidence type="ECO:0000313" key="2">
    <source>
        <dbReference type="Proteomes" id="UP000299102"/>
    </source>
</evidence>
<keyword evidence="2" id="KW-1185">Reference proteome</keyword>
<protein>
    <submittedName>
        <fullName evidence="1">Uncharacterized protein</fullName>
    </submittedName>
</protein>
<evidence type="ECO:0000313" key="1">
    <source>
        <dbReference type="EMBL" id="GBP04667.1"/>
    </source>
</evidence>
<proteinExistence type="predicted"/>
<dbReference type="Proteomes" id="UP000299102">
    <property type="component" value="Unassembled WGS sequence"/>
</dbReference>